<keyword evidence="3" id="KW-0963">Cytoplasm</keyword>
<dbReference type="Gene3D" id="1.20.970.30">
    <property type="entry name" value="eIF4G, eIF4E-binding domain"/>
    <property type="match status" value="1"/>
</dbReference>
<dbReference type="GO" id="GO:0016281">
    <property type="term" value="C:eukaryotic translation initiation factor 4F complex"/>
    <property type="evidence" value="ECO:0007669"/>
    <property type="project" value="TreeGrafter"/>
</dbReference>
<evidence type="ECO:0000256" key="2">
    <source>
        <dbReference type="ARBA" id="ARBA00005775"/>
    </source>
</evidence>
<comment type="subcellular location">
    <subcellularLocation>
        <location evidence="1">Cytoplasm</location>
    </subcellularLocation>
</comment>
<gene>
    <name evidence="10" type="ORF">C8F04DRAFT_1052861</name>
</gene>
<organism evidence="10 11">
    <name type="scientific">Mycena alexandri</name>
    <dbReference type="NCBI Taxonomy" id="1745969"/>
    <lineage>
        <taxon>Eukaryota</taxon>
        <taxon>Fungi</taxon>
        <taxon>Dikarya</taxon>
        <taxon>Basidiomycota</taxon>
        <taxon>Agaricomycotina</taxon>
        <taxon>Agaricomycetes</taxon>
        <taxon>Agaricomycetidae</taxon>
        <taxon>Agaricales</taxon>
        <taxon>Marasmiineae</taxon>
        <taxon>Mycenaceae</taxon>
        <taxon>Mycena</taxon>
    </lineage>
</organism>
<evidence type="ECO:0000256" key="1">
    <source>
        <dbReference type="ARBA" id="ARBA00004496"/>
    </source>
</evidence>
<proteinExistence type="inferred from homology"/>
<evidence type="ECO:0000256" key="6">
    <source>
        <dbReference type="ARBA" id="ARBA00022884"/>
    </source>
</evidence>
<name>A0AAD6S0N7_9AGAR</name>
<evidence type="ECO:0000259" key="9">
    <source>
        <dbReference type="SMART" id="SM00543"/>
    </source>
</evidence>
<dbReference type="EMBL" id="JARJCM010000344">
    <property type="protein sequence ID" value="KAJ7018333.1"/>
    <property type="molecule type" value="Genomic_DNA"/>
</dbReference>
<dbReference type="PANTHER" id="PTHR23253">
    <property type="entry name" value="EUKARYOTIC TRANSLATION INITIATION FACTOR 4 GAMMA"/>
    <property type="match status" value="1"/>
</dbReference>
<dbReference type="Pfam" id="PF12152">
    <property type="entry name" value="eIF_4G1"/>
    <property type="match status" value="1"/>
</dbReference>
<feature type="compositionally biased region" description="Polar residues" evidence="8">
    <location>
        <begin position="130"/>
        <end position="139"/>
    </location>
</feature>
<evidence type="ECO:0000256" key="8">
    <source>
        <dbReference type="SAM" id="MobiDB-lite"/>
    </source>
</evidence>
<evidence type="ECO:0000313" key="10">
    <source>
        <dbReference type="EMBL" id="KAJ7018333.1"/>
    </source>
</evidence>
<dbReference type="GO" id="GO:0010494">
    <property type="term" value="C:cytoplasmic stress granule"/>
    <property type="evidence" value="ECO:0007669"/>
    <property type="project" value="UniProtKB-ARBA"/>
</dbReference>
<dbReference type="SUPFAM" id="SSF48371">
    <property type="entry name" value="ARM repeat"/>
    <property type="match status" value="1"/>
</dbReference>
<dbReference type="InterPro" id="IPR003890">
    <property type="entry name" value="MIF4G-like_typ-3"/>
</dbReference>
<comment type="caution">
    <text evidence="10">The sequence shown here is derived from an EMBL/GenBank/DDBJ whole genome shotgun (WGS) entry which is preliminary data.</text>
</comment>
<dbReference type="Gene3D" id="1.25.40.180">
    <property type="match status" value="2"/>
</dbReference>
<reference evidence="10" key="1">
    <citation type="submission" date="2023-03" db="EMBL/GenBank/DDBJ databases">
        <title>Massive genome expansion in bonnet fungi (Mycena s.s.) driven by repeated elements and novel gene families across ecological guilds.</title>
        <authorList>
            <consortium name="Lawrence Berkeley National Laboratory"/>
            <person name="Harder C.B."/>
            <person name="Miyauchi S."/>
            <person name="Viragh M."/>
            <person name="Kuo A."/>
            <person name="Thoen E."/>
            <person name="Andreopoulos B."/>
            <person name="Lu D."/>
            <person name="Skrede I."/>
            <person name="Drula E."/>
            <person name="Henrissat B."/>
            <person name="Morin E."/>
            <person name="Kohler A."/>
            <person name="Barry K."/>
            <person name="LaButti K."/>
            <person name="Morin E."/>
            <person name="Salamov A."/>
            <person name="Lipzen A."/>
            <person name="Mereny Z."/>
            <person name="Hegedus B."/>
            <person name="Baldrian P."/>
            <person name="Stursova M."/>
            <person name="Weitz H."/>
            <person name="Taylor A."/>
            <person name="Grigoriev I.V."/>
            <person name="Nagy L.G."/>
            <person name="Martin F."/>
            <person name="Kauserud H."/>
        </authorList>
    </citation>
    <scope>NUCLEOTIDE SEQUENCE</scope>
    <source>
        <strain evidence="10">CBHHK200</strain>
    </source>
</reference>
<dbReference type="InterPro" id="IPR016024">
    <property type="entry name" value="ARM-type_fold"/>
</dbReference>
<evidence type="ECO:0000256" key="5">
    <source>
        <dbReference type="ARBA" id="ARBA00022553"/>
    </source>
</evidence>
<dbReference type="PANTHER" id="PTHR23253:SF9">
    <property type="entry name" value="EUKARYOTIC TRANSLATION INITIATION FACTOR 4 GAMMA 2"/>
    <property type="match status" value="1"/>
</dbReference>
<dbReference type="InterPro" id="IPR022745">
    <property type="entry name" value="eIF4G1_eIF4E-bd"/>
</dbReference>
<evidence type="ECO:0000256" key="7">
    <source>
        <dbReference type="ARBA" id="ARBA00022917"/>
    </source>
</evidence>
<protein>
    <submittedName>
        <fullName evidence="10">Armadillo-type protein</fullName>
    </submittedName>
</protein>
<dbReference type="Pfam" id="PF02854">
    <property type="entry name" value="MIF4G"/>
    <property type="match status" value="1"/>
</dbReference>
<keyword evidence="7" id="KW-0648">Protein biosynthesis</keyword>
<dbReference type="Proteomes" id="UP001218188">
    <property type="component" value="Unassembled WGS sequence"/>
</dbReference>
<keyword evidence="6" id="KW-0694">RNA-binding</keyword>
<dbReference type="AlphaFoldDB" id="A0AAD6S0N7"/>
<sequence>MSVQTSKETCFGRIADIPRPPPAMTGNVKINIPAGFPSALATARIIDDLSRVPYPENIQGPKVKLNINAKDGKFRYDRDFLLQFMPICKEKPDRLLPQAALDALGIGLVDQNSMTQTTSRGGTHRPGRTPSISNASGADSSAGFPGFNAKAPPFGMGNFGTGTGAKLSSEERYNNSLRAASGSALPPFSRPAPMTGTSSQPGVSSGLSGSKRTRKRRGETRDKNNSTQPSHNGSGFGGNNSSMPLGFDNPSPLQVTANRWDKKTVGTVDLNSPEIVDRKVKGLLNKLTMENFDSISDQIIEWANKSEKEKDGRTLILVIRLVFEHAIDDERWSEMYARLCRKMVEQISPKVQADEIKNTKGKPIAGGQLFRKYLLNRCQDDFERGWVAKEATASGMANDEIVLYTDEYYAAQKAKRQGLGVIKFMGELFKLQMLTERIMHECVKKLLGNVENPEEEEIESLCKLILTVGLLLDTPKARAHMDVYFSRMKEFGKSNNVGSRMQFMLQDVIELRDRKWINRTLVAAPSTIAAVHEAAAKEKAVAEKESYNRTISMSRGGSRRGADRGEFQGPGPDGWNVAGGNTPRPPLKAGDLSNFGKIGSNSKGLPMTFGPSSVFSGKKDNKREFISRESSSSKMFSMLSQTGEASADASKAATPEALAQRRWLILQPHPKPTPYKKIAEDAKEFFAIRDLDEAEVYFTALPAAHHPRLIEKLVGQAVGGKEMNAQLVADLIARAVSK</sequence>
<dbReference type="InterPro" id="IPR036211">
    <property type="entry name" value="eIF4G_eIF4E-bd_sf"/>
</dbReference>
<dbReference type="FunFam" id="1.25.40.180:FF:000020">
    <property type="entry name" value="Eukaryotic translation initiation factor subunit"/>
    <property type="match status" value="1"/>
</dbReference>
<feature type="region of interest" description="Disordered" evidence="8">
    <location>
        <begin position="112"/>
        <end position="146"/>
    </location>
</feature>
<accession>A0AAD6S0N7</accession>
<dbReference type="SMART" id="SM00543">
    <property type="entry name" value="MIF4G"/>
    <property type="match status" value="1"/>
</dbReference>
<feature type="region of interest" description="Disordered" evidence="8">
    <location>
        <begin position="180"/>
        <end position="254"/>
    </location>
</feature>
<keyword evidence="5" id="KW-0597">Phosphoprotein</keyword>
<evidence type="ECO:0000313" key="11">
    <source>
        <dbReference type="Proteomes" id="UP001218188"/>
    </source>
</evidence>
<feature type="non-terminal residue" evidence="10">
    <location>
        <position position="738"/>
    </location>
</feature>
<dbReference type="SUPFAM" id="SSF101489">
    <property type="entry name" value="Eukaryotic initiation factor 4f subunit eIF4g, eIF4e-binding domain"/>
    <property type="match status" value="1"/>
</dbReference>
<comment type="similarity">
    <text evidence="2">Belongs to the eukaryotic initiation factor 4G family.</text>
</comment>
<feature type="region of interest" description="Disordered" evidence="8">
    <location>
        <begin position="551"/>
        <end position="595"/>
    </location>
</feature>
<keyword evidence="4" id="KW-0396">Initiation factor</keyword>
<feature type="domain" description="MIF4G" evidence="9">
    <location>
        <begin position="277"/>
        <end position="515"/>
    </location>
</feature>
<dbReference type="GO" id="GO:0003729">
    <property type="term" value="F:mRNA binding"/>
    <property type="evidence" value="ECO:0007669"/>
    <property type="project" value="TreeGrafter"/>
</dbReference>
<evidence type="ECO:0000256" key="4">
    <source>
        <dbReference type="ARBA" id="ARBA00022540"/>
    </source>
</evidence>
<dbReference type="GO" id="GO:0003743">
    <property type="term" value="F:translation initiation factor activity"/>
    <property type="evidence" value="ECO:0007669"/>
    <property type="project" value="UniProtKB-KW"/>
</dbReference>
<feature type="compositionally biased region" description="Polar residues" evidence="8">
    <location>
        <begin position="112"/>
        <end position="121"/>
    </location>
</feature>
<evidence type="ECO:0000256" key="3">
    <source>
        <dbReference type="ARBA" id="ARBA00022490"/>
    </source>
</evidence>
<feature type="compositionally biased region" description="Polar residues" evidence="8">
    <location>
        <begin position="195"/>
        <end position="210"/>
    </location>
</feature>
<keyword evidence="11" id="KW-1185">Reference proteome</keyword>